<proteinExistence type="predicted"/>
<comment type="caution">
    <text evidence="1">The sequence shown here is derived from an EMBL/GenBank/DDBJ whole genome shotgun (WGS) entry which is preliminary data.</text>
</comment>
<keyword evidence="2" id="KW-1185">Reference proteome</keyword>
<protein>
    <submittedName>
        <fullName evidence="1">Uncharacterized protein</fullName>
    </submittedName>
</protein>
<evidence type="ECO:0000313" key="1">
    <source>
        <dbReference type="EMBL" id="KAJ0042017.1"/>
    </source>
</evidence>
<organism evidence="1 2">
    <name type="scientific">Pistacia integerrima</name>
    <dbReference type="NCBI Taxonomy" id="434235"/>
    <lineage>
        <taxon>Eukaryota</taxon>
        <taxon>Viridiplantae</taxon>
        <taxon>Streptophyta</taxon>
        <taxon>Embryophyta</taxon>
        <taxon>Tracheophyta</taxon>
        <taxon>Spermatophyta</taxon>
        <taxon>Magnoliopsida</taxon>
        <taxon>eudicotyledons</taxon>
        <taxon>Gunneridae</taxon>
        <taxon>Pentapetalae</taxon>
        <taxon>rosids</taxon>
        <taxon>malvids</taxon>
        <taxon>Sapindales</taxon>
        <taxon>Anacardiaceae</taxon>
        <taxon>Pistacia</taxon>
    </lineage>
</organism>
<reference evidence="2" key="1">
    <citation type="journal article" date="2023" name="G3 (Bethesda)">
        <title>Genome assembly and association tests identify interacting loci associated with vigor, precocity, and sex in interspecific pistachio rootstocks.</title>
        <authorList>
            <person name="Palmer W."/>
            <person name="Jacygrad E."/>
            <person name="Sagayaradj S."/>
            <person name="Cavanaugh K."/>
            <person name="Han R."/>
            <person name="Bertier L."/>
            <person name="Beede B."/>
            <person name="Kafkas S."/>
            <person name="Golino D."/>
            <person name="Preece J."/>
            <person name="Michelmore R."/>
        </authorList>
    </citation>
    <scope>NUCLEOTIDE SEQUENCE [LARGE SCALE GENOMIC DNA]</scope>
</reference>
<sequence length="462" mass="54254">MLVVEKGSSLRIVIADSKQAMETRAVVDATTGEMDVEWCCLSGWVWDYQFTVGGAAGLFFLRKMIKKIVILVVLLFFFITPSMGQRFDSMKLVLQWPISYCNNYGNRGCCILPIPQDDFKIHGLWHSMNGEHVQFCGTRDLTRNDLRSDLTDQLREEWPSLKGDDFKFWRSQWSKHGLCHGTTPAEYFQTALFLKFEYAHNLLQELGNKGVTPSDDEEYELTDFMRIIGNIARHYPNIKCTFDRKGNLQLYEISFCFHEDGAIRDCPMTYSWPSEDKRYTPQEIVKIIAEVTQRIPEIRCRNDKHGRNQLYEIILCFHPDGKHSKHCWNNKFIKCHPNDIIFPSTQNLYSHKGQEVDIALNQSQEGEHFETHCKSPVPENFKIHSLWHFNRGLKDCTSQLKKEWPNLVGKDFEFWSYEWEKHGTCHQTGYPDKHFRMALNLYYIYAYLILANFYANSNYVYK</sequence>
<dbReference type="EMBL" id="CM047739">
    <property type="protein sequence ID" value="KAJ0042017.1"/>
    <property type="molecule type" value="Genomic_DNA"/>
</dbReference>
<name>A0ACC0YX12_9ROSI</name>
<accession>A0ACC0YX12</accession>
<evidence type="ECO:0000313" key="2">
    <source>
        <dbReference type="Proteomes" id="UP001163603"/>
    </source>
</evidence>
<gene>
    <name evidence="1" type="ORF">Pint_19211</name>
</gene>
<dbReference type="Proteomes" id="UP001163603">
    <property type="component" value="Chromosome 4"/>
</dbReference>